<keyword evidence="6" id="KW-0169">Cobalamin biosynthesis</keyword>
<dbReference type="GO" id="GO:0048472">
    <property type="term" value="F:threonine-phosphate decarboxylase activity"/>
    <property type="evidence" value="ECO:0007669"/>
    <property type="project" value="UniProtKB-EC"/>
</dbReference>
<dbReference type="AlphaFoldDB" id="B9Z3T7"/>
<comment type="catalytic activity">
    <reaction evidence="10">
        <text>O-phospho-L-threonine + H(+) = (R)-1-aminopropan-2-yl phosphate + CO2</text>
        <dbReference type="Rhea" id="RHEA:11492"/>
        <dbReference type="ChEBI" id="CHEBI:15378"/>
        <dbReference type="ChEBI" id="CHEBI:16526"/>
        <dbReference type="ChEBI" id="CHEBI:58563"/>
        <dbReference type="ChEBI" id="CHEBI:58675"/>
        <dbReference type="EC" id="4.1.1.81"/>
    </reaction>
</comment>
<dbReference type="EC" id="4.1.1.81" evidence="4"/>
<dbReference type="GO" id="GO:0009236">
    <property type="term" value="P:cobalamin biosynthetic process"/>
    <property type="evidence" value="ECO:0007669"/>
    <property type="project" value="UniProtKB-UniPathway"/>
</dbReference>
<keyword evidence="8" id="KW-0456">Lyase</keyword>
<dbReference type="SUPFAM" id="SSF53383">
    <property type="entry name" value="PLP-dependent transferases"/>
    <property type="match status" value="1"/>
</dbReference>
<evidence type="ECO:0000313" key="13">
    <source>
        <dbReference type="Proteomes" id="UP000003165"/>
    </source>
</evidence>
<dbReference type="InterPro" id="IPR005860">
    <property type="entry name" value="CobD"/>
</dbReference>
<keyword evidence="7" id="KW-0663">Pyridoxal phosphate</keyword>
<dbReference type="InterPro" id="IPR004838">
    <property type="entry name" value="NHTrfase_class1_PyrdxlP-BS"/>
</dbReference>
<dbReference type="CDD" id="cd00609">
    <property type="entry name" value="AAT_like"/>
    <property type="match status" value="1"/>
</dbReference>
<dbReference type="GO" id="GO:0030170">
    <property type="term" value="F:pyridoxal phosphate binding"/>
    <property type="evidence" value="ECO:0007669"/>
    <property type="project" value="InterPro"/>
</dbReference>
<dbReference type="NCBIfam" id="TIGR01140">
    <property type="entry name" value="L_thr_O3P_dcar"/>
    <property type="match status" value="1"/>
</dbReference>
<dbReference type="RefSeq" id="WP_008954042.1">
    <property type="nucleotide sequence ID" value="NZ_ACIS01000005.1"/>
</dbReference>
<gene>
    <name evidence="12" type="ORF">FuraDRAFT_2022</name>
</gene>
<comment type="cofactor">
    <cofactor evidence="1">
        <name>pyridoxal 5'-phosphate</name>
        <dbReference type="ChEBI" id="CHEBI:597326"/>
    </cofactor>
</comment>
<evidence type="ECO:0000256" key="8">
    <source>
        <dbReference type="ARBA" id="ARBA00023239"/>
    </source>
</evidence>
<evidence type="ECO:0000313" key="12">
    <source>
        <dbReference type="EMBL" id="EEG08514.1"/>
    </source>
</evidence>
<proteinExistence type="predicted"/>
<dbReference type="PROSITE" id="PS00105">
    <property type="entry name" value="AA_TRANSFER_CLASS_1"/>
    <property type="match status" value="1"/>
</dbReference>
<feature type="domain" description="Aminotransferase class I/classII large" evidence="11">
    <location>
        <begin position="52"/>
        <end position="297"/>
    </location>
</feature>
<reference evidence="12 13" key="1">
    <citation type="submission" date="2009-02" db="EMBL/GenBank/DDBJ databases">
        <title>Sequencing of the draft genome and assembly of Lutiella nitroferrum 2002.</title>
        <authorList>
            <consortium name="US DOE Joint Genome Institute (JGI-PGF)"/>
            <person name="Lucas S."/>
            <person name="Copeland A."/>
            <person name="Lapidus A."/>
            <person name="Glavina del Rio T."/>
            <person name="Tice H."/>
            <person name="Bruce D."/>
            <person name="Goodwin L."/>
            <person name="Pitluck S."/>
            <person name="Larimer F."/>
            <person name="Land M.L."/>
            <person name="Hauser L."/>
            <person name="Coates J.D."/>
        </authorList>
    </citation>
    <scope>NUCLEOTIDE SEQUENCE [LARGE SCALE GENOMIC DNA]</scope>
    <source>
        <strain evidence="12 13">2002</strain>
    </source>
</reference>
<evidence type="ECO:0000256" key="6">
    <source>
        <dbReference type="ARBA" id="ARBA00022573"/>
    </source>
</evidence>
<evidence type="ECO:0000256" key="9">
    <source>
        <dbReference type="ARBA" id="ARBA00029996"/>
    </source>
</evidence>
<evidence type="ECO:0000256" key="3">
    <source>
        <dbReference type="ARBA" id="ARBA00004953"/>
    </source>
</evidence>
<comment type="function">
    <text evidence="2">Decarboxylates L-threonine-O-3-phosphate to yield (R)-1-amino-2-propanol O-2-phosphate, the precursor for the linkage between the nucleotide loop and the corrin ring in cobalamin.</text>
</comment>
<evidence type="ECO:0000259" key="11">
    <source>
        <dbReference type="Pfam" id="PF00155"/>
    </source>
</evidence>
<evidence type="ECO:0000256" key="4">
    <source>
        <dbReference type="ARBA" id="ARBA00012285"/>
    </source>
</evidence>
<evidence type="ECO:0000256" key="7">
    <source>
        <dbReference type="ARBA" id="ARBA00022898"/>
    </source>
</evidence>
<dbReference type="InterPro" id="IPR015421">
    <property type="entry name" value="PyrdxlP-dep_Trfase_major"/>
</dbReference>
<dbReference type="Gene3D" id="3.40.640.10">
    <property type="entry name" value="Type I PLP-dependent aspartate aminotransferase-like (Major domain)"/>
    <property type="match status" value="1"/>
</dbReference>
<comment type="pathway">
    <text evidence="3">Cofactor biosynthesis; adenosylcobalamin biosynthesis.</text>
</comment>
<protein>
    <recommendedName>
        <fullName evidence="5">Putative 8-amino-7-oxononanoate synthase</fullName>
        <ecNumber evidence="4">4.1.1.81</ecNumber>
    </recommendedName>
    <alternativeName>
        <fullName evidence="9">L-threonine-O-3-phosphate decarboxylase</fullName>
    </alternativeName>
</protein>
<name>B9Z3T7_9NEIS</name>
<accession>B9Z3T7</accession>
<evidence type="ECO:0000256" key="1">
    <source>
        <dbReference type="ARBA" id="ARBA00001933"/>
    </source>
</evidence>
<keyword evidence="13" id="KW-1185">Reference proteome</keyword>
<organism evidence="12 13">
    <name type="scientific">Pseudogulbenkiania ferrooxidans 2002</name>
    <dbReference type="NCBI Taxonomy" id="279714"/>
    <lineage>
        <taxon>Bacteria</taxon>
        <taxon>Pseudomonadati</taxon>
        <taxon>Pseudomonadota</taxon>
        <taxon>Betaproteobacteria</taxon>
        <taxon>Neisseriales</taxon>
        <taxon>Chromobacteriaceae</taxon>
        <taxon>Pseudogulbenkiania</taxon>
    </lineage>
</organism>
<sequence length="342" mass="36676">MLDHGGGILAAARRFNIPVEDWLDLSTGLNPHGWPVPAIPASAWQRLPETADGLEAAAAGYYGCSALLPVAGSQPAIQALPRLRPPGRVGLLAATYAEHPHAWARHGHEAVRLTPERIDEALDTLDVLVVCNPNNPTGWSATPGQLDAWRARLAARGGWLVVDEAFMDCTPGHSMLPHIGAPGLIVLRSIGKFFGLAGARAGFVFAGRELLARLQEELGPWTLSGPARVAVRLALQDTAWQARTRERLAADSTRLARLLAAHGLAPDGGSALFQWLAHPAAAALHDFLARRGILIRLFADTGSVRFGLPASEAAWSRLEVALEGWCIPQEEACTDLEHNTQR</sequence>
<comment type="caution">
    <text evidence="12">The sequence shown here is derived from an EMBL/GenBank/DDBJ whole genome shotgun (WGS) entry which is preliminary data.</text>
</comment>
<dbReference type="PANTHER" id="PTHR42885">
    <property type="entry name" value="HISTIDINOL-PHOSPHATE AMINOTRANSFERASE-RELATED"/>
    <property type="match status" value="1"/>
</dbReference>
<dbReference type="UniPathway" id="UPA00148"/>
<dbReference type="eggNOG" id="COG0079">
    <property type="taxonomic scope" value="Bacteria"/>
</dbReference>
<dbReference type="Proteomes" id="UP000003165">
    <property type="component" value="Unassembled WGS sequence"/>
</dbReference>
<dbReference type="Pfam" id="PF00155">
    <property type="entry name" value="Aminotran_1_2"/>
    <property type="match status" value="1"/>
</dbReference>
<dbReference type="InterPro" id="IPR004839">
    <property type="entry name" value="Aminotransferase_I/II_large"/>
</dbReference>
<dbReference type="Gene3D" id="3.90.1150.10">
    <property type="entry name" value="Aspartate Aminotransferase, domain 1"/>
    <property type="match status" value="1"/>
</dbReference>
<evidence type="ECO:0000256" key="2">
    <source>
        <dbReference type="ARBA" id="ARBA00003444"/>
    </source>
</evidence>
<dbReference type="InterPro" id="IPR015422">
    <property type="entry name" value="PyrdxlP-dep_Trfase_small"/>
</dbReference>
<evidence type="ECO:0000256" key="5">
    <source>
        <dbReference type="ARBA" id="ARBA00021531"/>
    </source>
</evidence>
<dbReference type="InterPro" id="IPR015424">
    <property type="entry name" value="PyrdxlP-dep_Trfase"/>
</dbReference>
<evidence type="ECO:0000256" key="10">
    <source>
        <dbReference type="ARBA" id="ARBA00048531"/>
    </source>
</evidence>
<dbReference type="PANTHER" id="PTHR42885:SF1">
    <property type="entry name" value="THREONINE-PHOSPHATE DECARBOXYLASE"/>
    <property type="match status" value="1"/>
</dbReference>
<dbReference type="EMBL" id="ACIS01000005">
    <property type="protein sequence ID" value="EEG08514.1"/>
    <property type="molecule type" value="Genomic_DNA"/>
</dbReference>